<dbReference type="InterPro" id="IPR003097">
    <property type="entry name" value="CysJ-like_FAD-binding"/>
</dbReference>
<organism evidence="18 19">
    <name type="scientific">Calycomorphotria hydatis</name>
    <dbReference type="NCBI Taxonomy" id="2528027"/>
    <lineage>
        <taxon>Bacteria</taxon>
        <taxon>Pseudomonadati</taxon>
        <taxon>Planctomycetota</taxon>
        <taxon>Planctomycetia</taxon>
        <taxon>Planctomycetales</taxon>
        <taxon>Planctomycetaceae</taxon>
        <taxon>Calycomorphotria</taxon>
    </lineage>
</organism>
<evidence type="ECO:0000256" key="3">
    <source>
        <dbReference type="ARBA" id="ARBA00012604"/>
    </source>
</evidence>
<dbReference type="Gene3D" id="2.40.30.10">
    <property type="entry name" value="Translation factors"/>
    <property type="match status" value="1"/>
</dbReference>
<protein>
    <recommendedName>
        <fullName evidence="3">assimilatory sulfite reductase (NADPH)</fullName>
        <ecNumber evidence="3">1.8.1.2</ecNumber>
    </recommendedName>
</protein>
<evidence type="ECO:0000259" key="16">
    <source>
        <dbReference type="PROSITE" id="PS51384"/>
    </source>
</evidence>
<feature type="domain" description="4Fe-4S" evidence="17">
    <location>
        <begin position="83"/>
        <end position="142"/>
    </location>
</feature>
<evidence type="ECO:0000256" key="7">
    <source>
        <dbReference type="ARBA" id="ARBA00022723"/>
    </source>
</evidence>
<keyword evidence="6" id="KW-0288">FMN</keyword>
<keyword evidence="9" id="KW-0521">NADP</keyword>
<evidence type="ECO:0000256" key="2">
    <source>
        <dbReference type="ARBA" id="ARBA00001974"/>
    </source>
</evidence>
<dbReference type="PROSITE" id="PS51384">
    <property type="entry name" value="FAD_FR"/>
    <property type="match status" value="1"/>
</dbReference>
<evidence type="ECO:0000256" key="15">
    <source>
        <dbReference type="SAM" id="MobiDB-lite"/>
    </source>
</evidence>
<evidence type="ECO:0000259" key="17">
    <source>
        <dbReference type="PROSITE" id="PS51656"/>
    </source>
</evidence>
<dbReference type="InterPro" id="IPR017938">
    <property type="entry name" value="Riboflavin_synthase-like_b-brl"/>
</dbReference>
<feature type="compositionally biased region" description="Polar residues" evidence="15">
    <location>
        <begin position="47"/>
        <end position="56"/>
    </location>
</feature>
<dbReference type="Pfam" id="PF04060">
    <property type="entry name" value="FeS"/>
    <property type="match status" value="1"/>
</dbReference>
<dbReference type="InterPro" id="IPR017927">
    <property type="entry name" value="FAD-bd_FR_type"/>
</dbReference>
<dbReference type="InterPro" id="IPR001709">
    <property type="entry name" value="Flavoprot_Pyr_Nucl_cyt_Rdtase"/>
</dbReference>
<feature type="domain" description="FAD-binding FR-type" evidence="16">
    <location>
        <begin position="166"/>
        <end position="382"/>
    </location>
</feature>
<dbReference type="GO" id="GO:0005829">
    <property type="term" value="C:cytosol"/>
    <property type="evidence" value="ECO:0007669"/>
    <property type="project" value="TreeGrafter"/>
</dbReference>
<dbReference type="InterPro" id="IPR001433">
    <property type="entry name" value="OxRdtase_FAD/NAD-bd"/>
</dbReference>
<dbReference type="GO" id="GO:0019344">
    <property type="term" value="P:cysteine biosynthetic process"/>
    <property type="evidence" value="ECO:0007669"/>
    <property type="project" value="UniProtKB-KW"/>
</dbReference>
<dbReference type="SUPFAM" id="SSF52343">
    <property type="entry name" value="Ferredoxin reductase-like, C-terminal NADP-linked domain"/>
    <property type="match status" value="1"/>
</dbReference>
<dbReference type="Pfam" id="PF00667">
    <property type="entry name" value="FAD_binding_1"/>
    <property type="match status" value="1"/>
</dbReference>
<feature type="region of interest" description="Disordered" evidence="15">
    <location>
        <begin position="40"/>
        <end position="67"/>
    </location>
</feature>
<dbReference type="GO" id="GO:0046872">
    <property type="term" value="F:metal ion binding"/>
    <property type="evidence" value="ECO:0007669"/>
    <property type="project" value="UniProtKB-KW"/>
</dbReference>
<evidence type="ECO:0000256" key="1">
    <source>
        <dbReference type="ARBA" id="ARBA00001917"/>
    </source>
</evidence>
<dbReference type="Gene3D" id="3.40.50.80">
    <property type="entry name" value="Nucleotide-binding domain of ferredoxin-NADP reductase (FNR) module"/>
    <property type="match status" value="1"/>
</dbReference>
<keyword evidence="11" id="KW-0408">Iron</keyword>
<dbReference type="GO" id="GO:0004783">
    <property type="term" value="F:sulfite reductase (NADPH) activity"/>
    <property type="evidence" value="ECO:0007669"/>
    <property type="project" value="UniProtKB-EC"/>
</dbReference>
<comment type="cofactor">
    <cofactor evidence="1">
        <name>FMN</name>
        <dbReference type="ChEBI" id="CHEBI:58210"/>
    </cofactor>
</comment>
<dbReference type="EC" id="1.8.1.2" evidence="3"/>
<evidence type="ECO:0000313" key="18">
    <source>
        <dbReference type="EMBL" id="QDT65200.1"/>
    </source>
</evidence>
<comment type="catalytic activity">
    <reaction evidence="14">
        <text>hydrogen sulfide + 3 NADP(+) + 3 H2O = sulfite + 3 NADPH + 4 H(+)</text>
        <dbReference type="Rhea" id="RHEA:13801"/>
        <dbReference type="ChEBI" id="CHEBI:15377"/>
        <dbReference type="ChEBI" id="CHEBI:15378"/>
        <dbReference type="ChEBI" id="CHEBI:17359"/>
        <dbReference type="ChEBI" id="CHEBI:29919"/>
        <dbReference type="ChEBI" id="CHEBI:57783"/>
        <dbReference type="ChEBI" id="CHEBI:58349"/>
        <dbReference type="EC" id="1.8.1.2"/>
    </reaction>
</comment>
<evidence type="ECO:0000256" key="12">
    <source>
        <dbReference type="ARBA" id="ARBA00023014"/>
    </source>
</evidence>
<dbReference type="NCBIfam" id="NF004859">
    <property type="entry name" value="PRK06214.1"/>
    <property type="match status" value="1"/>
</dbReference>
<dbReference type="PANTHER" id="PTHR19384:SF128">
    <property type="entry name" value="NADPH OXIDOREDUCTASE A"/>
    <property type="match status" value="1"/>
</dbReference>
<keyword evidence="13" id="KW-0198">Cysteine biosynthesis</keyword>
<dbReference type="GO" id="GO:0050660">
    <property type="term" value="F:flavin adenine dinucleotide binding"/>
    <property type="evidence" value="ECO:0007669"/>
    <property type="project" value="TreeGrafter"/>
</dbReference>
<name>A0A517T9Z9_9PLAN</name>
<keyword evidence="13" id="KW-0028">Amino-acid biosynthesis</keyword>
<keyword evidence="4" id="KW-0004">4Fe-4S</keyword>
<accession>A0A517T9Z9</accession>
<keyword evidence="10 18" id="KW-0560">Oxidoreductase</keyword>
<evidence type="ECO:0000256" key="6">
    <source>
        <dbReference type="ARBA" id="ARBA00022643"/>
    </source>
</evidence>
<evidence type="ECO:0000256" key="10">
    <source>
        <dbReference type="ARBA" id="ARBA00023002"/>
    </source>
</evidence>
<keyword evidence="5" id="KW-0285">Flavoprotein</keyword>
<dbReference type="InterPro" id="IPR023173">
    <property type="entry name" value="NADPH_Cyt_P450_Rdtase_alpha"/>
</dbReference>
<evidence type="ECO:0000256" key="8">
    <source>
        <dbReference type="ARBA" id="ARBA00022827"/>
    </source>
</evidence>
<evidence type="ECO:0000256" key="5">
    <source>
        <dbReference type="ARBA" id="ARBA00022630"/>
    </source>
</evidence>
<evidence type="ECO:0000256" key="13">
    <source>
        <dbReference type="ARBA" id="ARBA00023192"/>
    </source>
</evidence>
<proteinExistence type="predicted"/>
<dbReference type="InterPro" id="IPR007202">
    <property type="entry name" value="4Fe-4S_dom"/>
</dbReference>
<dbReference type="FunFam" id="3.40.50.80:FF:000001">
    <property type="entry name" value="NADPH--cytochrome P450 reductase 1"/>
    <property type="match status" value="1"/>
</dbReference>
<dbReference type="InterPro" id="IPR039261">
    <property type="entry name" value="FNR_nucleotide-bd"/>
</dbReference>
<dbReference type="Gene3D" id="1.20.990.10">
    <property type="entry name" value="NADPH-cytochrome p450 Reductase, Chain A, domain 3"/>
    <property type="match status" value="1"/>
</dbReference>
<sequence length="533" mass="57781">MSNLISIVPESAPFDAEQRAWLNGFLSGWLGVQGVDGTPLAGPNGVMPSSNGSNGTEPVEEEEEDHPWHDPALSMDERMAMAEDKPVKHKLMAAMAQLDCGSCGYVCDTYAAAIASGEEKSLTLCVPGAKETSKKLKELVKLNPIGEAAPATSSESAPAAAKWSRQNPFQAKLKRGFNLNKPGSAKQTTHVEIDLSGSDLEYVVGDSLGVFPTNCDQLVDDLIAAIGASRDEPVTTAAGVNSSLHQALLHHCCLTSVTEELLELLAKTSADEAEVQNLKALIEDDSPLDGMDILDLVRAHPKSRPMPTDFIKVLEPLAPRLYSISSSLKKAPNEVHLTVGRVSWQSGERERKGVASTMFADRLPEGGAVSVYIQKSHGFTVPADPNAPMIMVGPGTGIAPFRAFLQEREAAGATGKNWLFFGDQRSSTDFLYEEEFKAYQEAGLLSRVDLAFSRDQQEKVYVQNRMLENAAEFWSWLDQGAHFFVCGDAKRMASDVDKALHQIVSEQGGMSEADAKEYVKQLAKSGRYGRDVY</sequence>
<dbReference type="CDD" id="cd06199">
    <property type="entry name" value="SiR"/>
    <property type="match status" value="1"/>
</dbReference>
<dbReference type="Gene3D" id="1.10.15.40">
    <property type="entry name" value="Electron transport complex subunit B, putative Fe-S cluster"/>
    <property type="match status" value="1"/>
</dbReference>
<keyword evidence="8" id="KW-0274">FAD</keyword>
<gene>
    <name evidence="18" type="primary">cysJ</name>
    <name evidence="18" type="ORF">V22_24470</name>
</gene>
<keyword evidence="19" id="KW-1185">Reference proteome</keyword>
<dbReference type="RefSeq" id="WP_145263008.1">
    <property type="nucleotide sequence ID" value="NZ_CP036316.1"/>
</dbReference>
<dbReference type="GO" id="GO:0051539">
    <property type="term" value="F:4 iron, 4 sulfur cluster binding"/>
    <property type="evidence" value="ECO:0007669"/>
    <property type="project" value="UniProtKB-KW"/>
</dbReference>
<evidence type="ECO:0000256" key="11">
    <source>
        <dbReference type="ARBA" id="ARBA00023004"/>
    </source>
</evidence>
<dbReference type="PRINTS" id="PR00371">
    <property type="entry name" value="FPNCR"/>
</dbReference>
<keyword evidence="7" id="KW-0479">Metal-binding</keyword>
<dbReference type="KEGG" id="chya:V22_24470"/>
<dbReference type="PROSITE" id="PS51656">
    <property type="entry name" value="4FE4S"/>
    <property type="match status" value="1"/>
</dbReference>
<evidence type="ECO:0000256" key="4">
    <source>
        <dbReference type="ARBA" id="ARBA00022485"/>
    </source>
</evidence>
<keyword evidence="12" id="KW-0411">Iron-sulfur</keyword>
<dbReference type="AlphaFoldDB" id="A0A517T9Z9"/>
<dbReference type="Pfam" id="PF00175">
    <property type="entry name" value="NAD_binding_1"/>
    <property type="match status" value="1"/>
</dbReference>
<evidence type="ECO:0000256" key="9">
    <source>
        <dbReference type="ARBA" id="ARBA00022857"/>
    </source>
</evidence>
<dbReference type="Proteomes" id="UP000319976">
    <property type="component" value="Chromosome"/>
</dbReference>
<dbReference type="GO" id="GO:0010181">
    <property type="term" value="F:FMN binding"/>
    <property type="evidence" value="ECO:0007669"/>
    <property type="project" value="TreeGrafter"/>
</dbReference>
<evidence type="ECO:0000256" key="14">
    <source>
        <dbReference type="ARBA" id="ARBA00052219"/>
    </source>
</evidence>
<reference evidence="18 19" key="1">
    <citation type="submission" date="2019-02" db="EMBL/GenBank/DDBJ databases">
        <title>Deep-cultivation of Planctomycetes and their phenomic and genomic characterization uncovers novel biology.</title>
        <authorList>
            <person name="Wiegand S."/>
            <person name="Jogler M."/>
            <person name="Boedeker C."/>
            <person name="Pinto D."/>
            <person name="Vollmers J."/>
            <person name="Rivas-Marin E."/>
            <person name="Kohn T."/>
            <person name="Peeters S.H."/>
            <person name="Heuer A."/>
            <person name="Rast P."/>
            <person name="Oberbeckmann S."/>
            <person name="Bunk B."/>
            <person name="Jeske O."/>
            <person name="Meyerdierks A."/>
            <person name="Storesund J.E."/>
            <person name="Kallscheuer N."/>
            <person name="Luecker S."/>
            <person name="Lage O.M."/>
            <person name="Pohl T."/>
            <person name="Merkel B.J."/>
            <person name="Hornburger P."/>
            <person name="Mueller R.-W."/>
            <person name="Bruemmer F."/>
            <person name="Labrenz M."/>
            <person name="Spormann A.M."/>
            <person name="Op den Camp H."/>
            <person name="Overmann J."/>
            <person name="Amann R."/>
            <person name="Jetten M.S.M."/>
            <person name="Mascher T."/>
            <person name="Medema M.H."/>
            <person name="Devos D.P."/>
            <person name="Kaster A.-K."/>
            <person name="Ovreas L."/>
            <person name="Rohde M."/>
            <person name="Galperin M.Y."/>
            <person name="Jogler C."/>
        </authorList>
    </citation>
    <scope>NUCLEOTIDE SEQUENCE [LARGE SCALE GENOMIC DNA]</scope>
    <source>
        <strain evidence="18 19">V22</strain>
    </source>
</reference>
<dbReference type="OrthoDB" id="9789468at2"/>
<comment type="cofactor">
    <cofactor evidence="2">
        <name>FAD</name>
        <dbReference type="ChEBI" id="CHEBI:57692"/>
    </cofactor>
</comment>
<dbReference type="PANTHER" id="PTHR19384">
    <property type="entry name" value="NITRIC OXIDE SYNTHASE-RELATED"/>
    <property type="match status" value="1"/>
</dbReference>
<dbReference type="SUPFAM" id="SSF63380">
    <property type="entry name" value="Riboflavin synthase domain-like"/>
    <property type="match status" value="1"/>
</dbReference>
<dbReference type="EMBL" id="CP036316">
    <property type="protein sequence ID" value="QDT65200.1"/>
    <property type="molecule type" value="Genomic_DNA"/>
</dbReference>
<evidence type="ECO:0000313" key="19">
    <source>
        <dbReference type="Proteomes" id="UP000319976"/>
    </source>
</evidence>